<dbReference type="Proteomes" id="UP000564378">
    <property type="component" value="Unassembled WGS sequence"/>
</dbReference>
<dbReference type="HAMAP" id="MF_01161">
    <property type="entry name" value="tRNA_Ile_lys_synt"/>
    <property type="match status" value="1"/>
</dbReference>
<feature type="binding site" evidence="6">
    <location>
        <begin position="31"/>
        <end position="36"/>
    </location>
    <ligand>
        <name>ATP</name>
        <dbReference type="ChEBI" id="CHEBI:30616"/>
    </ligand>
</feature>
<dbReference type="InterPro" id="IPR012795">
    <property type="entry name" value="tRNA_Ile_lys_synt_N"/>
</dbReference>
<dbReference type="CDD" id="cd01992">
    <property type="entry name" value="TilS_N"/>
    <property type="match status" value="1"/>
</dbReference>
<dbReference type="PANTHER" id="PTHR43033">
    <property type="entry name" value="TRNA(ILE)-LYSIDINE SYNTHASE-RELATED"/>
    <property type="match status" value="1"/>
</dbReference>
<evidence type="ECO:0000313" key="9">
    <source>
        <dbReference type="Proteomes" id="UP000564378"/>
    </source>
</evidence>
<dbReference type="GO" id="GO:0005524">
    <property type="term" value="F:ATP binding"/>
    <property type="evidence" value="ECO:0007669"/>
    <property type="project" value="UniProtKB-UniRule"/>
</dbReference>
<keyword evidence="1 6" id="KW-0436">Ligase</keyword>
<dbReference type="InterPro" id="IPR014729">
    <property type="entry name" value="Rossmann-like_a/b/a_fold"/>
</dbReference>
<dbReference type="NCBIfam" id="TIGR02432">
    <property type="entry name" value="lysidine_TilS_N"/>
    <property type="match status" value="1"/>
</dbReference>
<evidence type="ECO:0000256" key="6">
    <source>
        <dbReference type="HAMAP-Rule" id="MF_01161"/>
    </source>
</evidence>
<sequence length="315" mass="33969">MAPLPDRFRDALEALTGAAPSPGTRLGLAVSGGPDSLALLLLAHAAWPDAIAAATVDHGLRAEAAAEAAHVARICEGLNVPHAILSPPEPIAGNIQSAARAARYALLDAWSEAESLAWVATAHHADDQIETVLMRLMRGSGIEGLSAIRPVNGRYVRPLLAMRKAALVEYVRAHGIAAIEDPSNSDDGFDRVRLRKALRDLPDYDPALVERAMTAAREAGEALQWARDREAKAHVERVGENLILARTDYPRDLLRRLVLHCLESLDPDIAPRGPALDRLLATLRRGEKATIGEILCAPDKQGNWRFSKAPARRTG</sequence>
<comment type="catalytic activity">
    <reaction evidence="5 6">
        <text>cytidine(34) in tRNA(Ile2) + L-lysine + ATP = lysidine(34) in tRNA(Ile2) + AMP + diphosphate + H(+)</text>
        <dbReference type="Rhea" id="RHEA:43744"/>
        <dbReference type="Rhea" id="RHEA-COMP:10625"/>
        <dbReference type="Rhea" id="RHEA-COMP:10670"/>
        <dbReference type="ChEBI" id="CHEBI:15378"/>
        <dbReference type="ChEBI" id="CHEBI:30616"/>
        <dbReference type="ChEBI" id="CHEBI:32551"/>
        <dbReference type="ChEBI" id="CHEBI:33019"/>
        <dbReference type="ChEBI" id="CHEBI:82748"/>
        <dbReference type="ChEBI" id="CHEBI:83665"/>
        <dbReference type="ChEBI" id="CHEBI:456215"/>
        <dbReference type="EC" id="6.3.4.19"/>
    </reaction>
</comment>
<evidence type="ECO:0000313" key="8">
    <source>
        <dbReference type="EMBL" id="MBC2778672.1"/>
    </source>
</evidence>
<evidence type="ECO:0000256" key="1">
    <source>
        <dbReference type="ARBA" id="ARBA00022598"/>
    </source>
</evidence>
<dbReference type="InterPro" id="IPR011063">
    <property type="entry name" value="TilS/TtcA_N"/>
</dbReference>
<name>A0A842I0C5_9SPHN</name>
<comment type="subcellular location">
    <subcellularLocation>
        <location evidence="6">Cytoplasm</location>
    </subcellularLocation>
</comment>
<proteinExistence type="inferred from homology"/>
<dbReference type="AlphaFoldDB" id="A0A842I0C5"/>
<dbReference type="SUPFAM" id="SSF52402">
    <property type="entry name" value="Adenine nucleotide alpha hydrolases-like"/>
    <property type="match status" value="1"/>
</dbReference>
<comment type="similarity">
    <text evidence="6">Belongs to the tRNA(Ile)-lysidine synthase family.</text>
</comment>
<keyword evidence="6" id="KW-0963">Cytoplasm</keyword>
<dbReference type="InterPro" id="IPR012094">
    <property type="entry name" value="tRNA_Ile_lys_synt"/>
</dbReference>
<keyword evidence="2 6" id="KW-0819">tRNA processing</keyword>
<dbReference type="RefSeq" id="WP_185801912.1">
    <property type="nucleotide sequence ID" value="NZ_JACJVJ010000002.1"/>
</dbReference>
<organism evidence="8 9">
    <name type="scientific">Parasphingopyxis marina</name>
    <dbReference type="NCBI Taxonomy" id="2761622"/>
    <lineage>
        <taxon>Bacteria</taxon>
        <taxon>Pseudomonadati</taxon>
        <taxon>Pseudomonadota</taxon>
        <taxon>Alphaproteobacteria</taxon>
        <taxon>Sphingomonadales</taxon>
        <taxon>Sphingomonadaceae</taxon>
        <taxon>Parasphingopyxis</taxon>
    </lineage>
</organism>
<comment type="domain">
    <text evidence="6">The N-terminal region contains the highly conserved SGGXDS motif, predicted to be a P-loop motif involved in ATP binding.</text>
</comment>
<comment type="function">
    <text evidence="6">Ligates lysine onto the cytidine present at position 34 of the AUA codon-specific tRNA(Ile) that contains the anticodon CAU, in an ATP-dependent manner. Cytidine is converted to lysidine, thus changing the amino acid specificity of the tRNA from methionine to isoleucine.</text>
</comment>
<dbReference type="EMBL" id="JACJVJ010000002">
    <property type="protein sequence ID" value="MBC2778672.1"/>
    <property type="molecule type" value="Genomic_DNA"/>
</dbReference>
<evidence type="ECO:0000259" key="7">
    <source>
        <dbReference type="Pfam" id="PF01171"/>
    </source>
</evidence>
<evidence type="ECO:0000256" key="2">
    <source>
        <dbReference type="ARBA" id="ARBA00022694"/>
    </source>
</evidence>
<dbReference type="GO" id="GO:0032267">
    <property type="term" value="F:tRNA(Ile)-lysidine synthase activity"/>
    <property type="evidence" value="ECO:0007669"/>
    <property type="project" value="UniProtKB-EC"/>
</dbReference>
<keyword evidence="9" id="KW-1185">Reference proteome</keyword>
<evidence type="ECO:0000256" key="5">
    <source>
        <dbReference type="ARBA" id="ARBA00048539"/>
    </source>
</evidence>
<keyword evidence="3 6" id="KW-0547">Nucleotide-binding</keyword>
<protein>
    <recommendedName>
        <fullName evidence="6">tRNA(Ile)-lysidine synthase</fullName>
        <ecNumber evidence="6">6.3.4.19</ecNumber>
    </recommendedName>
    <alternativeName>
        <fullName evidence="6">tRNA(Ile)-2-lysyl-cytidine synthase</fullName>
    </alternativeName>
    <alternativeName>
        <fullName evidence="6">tRNA(Ile)-lysidine synthetase</fullName>
    </alternativeName>
</protein>
<evidence type="ECO:0000256" key="3">
    <source>
        <dbReference type="ARBA" id="ARBA00022741"/>
    </source>
</evidence>
<dbReference type="Gene3D" id="3.40.50.620">
    <property type="entry name" value="HUPs"/>
    <property type="match status" value="1"/>
</dbReference>
<comment type="caution">
    <text evidence="8">The sequence shown here is derived from an EMBL/GenBank/DDBJ whole genome shotgun (WGS) entry which is preliminary data.</text>
</comment>
<dbReference type="GO" id="GO:0005737">
    <property type="term" value="C:cytoplasm"/>
    <property type="evidence" value="ECO:0007669"/>
    <property type="project" value="UniProtKB-SubCell"/>
</dbReference>
<keyword evidence="4 6" id="KW-0067">ATP-binding</keyword>
<evidence type="ECO:0000256" key="4">
    <source>
        <dbReference type="ARBA" id="ARBA00022840"/>
    </source>
</evidence>
<reference evidence="8 9" key="1">
    <citation type="submission" date="2020-08" db="EMBL/GenBank/DDBJ databases">
        <title>Draft genome sequence of Parasphingopyxis sp. GrpM-11.</title>
        <authorList>
            <person name="Oh J."/>
            <person name="Roh D.-H."/>
        </authorList>
    </citation>
    <scope>NUCLEOTIDE SEQUENCE [LARGE SCALE GENOMIC DNA]</scope>
    <source>
        <strain evidence="8 9">GrpM-11</strain>
    </source>
</reference>
<dbReference type="EC" id="6.3.4.19" evidence="6"/>
<dbReference type="PANTHER" id="PTHR43033:SF1">
    <property type="entry name" value="TRNA(ILE)-LYSIDINE SYNTHASE-RELATED"/>
    <property type="match status" value="1"/>
</dbReference>
<dbReference type="GO" id="GO:0006400">
    <property type="term" value="P:tRNA modification"/>
    <property type="evidence" value="ECO:0007669"/>
    <property type="project" value="UniProtKB-UniRule"/>
</dbReference>
<accession>A0A842I0C5</accession>
<feature type="domain" description="tRNA(Ile)-lysidine/2-thiocytidine synthase N-terminal" evidence="7">
    <location>
        <begin position="27"/>
        <end position="196"/>
    </location>
</feature>
<dbReference type="Pfam" id="PF01171">
    <property type="entry name" value="ATP_bind_3"/>
    <property type="match status" value="1"/>
</dbReference>
<gene>
    <name evidence="6 8" type="primary">tilS</name>
    <name evidence="8" type="ORF">H6P80_13695</name>
</gene>